<dbReference type="AlphaFoldDB" id="A0A9P7GD73"/>
<evidence type="ECO:0000313" key="2">
    <source>
        <dbReference type="Proteomes" id="UP000775547"/>
    </source>
</evidence>
<reference evidence="1" key="2">
    <citation type="submission" date="2021-10" db="EMBL/GenBank/DDBJ databases">
        <title>Phylogenomics reveals ancestral predisposition of the termite-cultivated fungus Termitomyces towards a domesticated lifestyle.</title>
        <authorList>
            <person name="Auxier B."/>
            <person name="Grum-Grzhimaylo A."/>
            <person name="Cardenas M.E."/>
            <person name="Lodge J.D."/>
            <person name="Laessoe T."/>
            <person name="Pedersen O."/>
            <person name="Smith M.E."/>
            <person name="Kuyper T.W."/>
            <person name="Franco-Molano E.A."/>
            <person name="Baroni T.J."/>
            <person name="Aanen D.K."/>
        </authorList>
    </citation>
    <scope>NUCLEOTIDE SEQUENCE</scope>
    <source>
        <strain evidence="1">AP01</strain>
        <tissue evidence="1">Mycelium</tissue>
    </source>
</reference>
<gene>
    <name evidence="1" type="ORF">DXG03_007797</name>
</gene>
<evidence type="ECO:0000313" key="1">
    <source>
        <dbReference type="EMBL" id="KAG5647873.1"/>
    </source>
</evidence>
<dbReference type="EMBL" id="JABCKV010000006">
    <property type="protein sequence ID" value="KAG5647873.1"/>
    <property type="molecule type" value="Genomic_DNA"/>
</dbReference>
<reference evidence="1" key="1">
    <citation type="submission" date="2020-07" db="EMBL/GenBank/DDBJ databases">
        <authorList>
            <person name="Nieuwenhuis M."/>
            <person name="Van De Peppel L.J.J."/>
        </authorList>
    </citation>
    <scope>NUCLEOTIDE SEQUENCE</scope>
    <source>
        <strain evidence="1">AP01</strain>
        <tissue evidence="1">Mycelium</tissue>
    </source>
</reference>
<comment type="caution">
    <text evidence="1">The sequence shown here is derived from an EMBL/GenBank/DDBJ whole genome shotgun (WGS) entry which is preliminary data.</text>
</comment>
<proteinExistence type="predicted"/>
<accession>A0A9P7GD73</accession>
<sequence>MPDSIFYPDNVWRIRRFEGLIIHINILAKDIFSDRRKIDELQHQEALKQHLKNGGLKVWENFEPQIDIPRVDIEQGAGAHGAAKLKDELIQATHKLQRIRLVTAYLRQQARAISEVQGLFSAYIELQNQGQSGAAQLVGKRVQDHFRSSINQINIQKLEEGHMDSDRDAHTYTAEDDAPGGIISWASQELEKLH</sequence>
<dbReference type="Proteomes" id="UP000775547">
    <property type="component" value="Unassembled WGS sequence"/>
</dbReference>
<keyword evidence="2" id="KW-1185">Reference proteome</keyword>
<organism evidence="1 2">
    <name type="scientific">Asterophora parasitica</name>
    <dbReference type="NCBI Taxonomy" id="117018"/>
    <lineage>
        <taxon>Eukaryota</taxon>
        <taxon>Fungi</taxon>
        <taxon>Dikarya</taxon>
        <taxon>Basidiomycota</taxon>
        <taxon>Agaricomycotina</taxon>
        <taxon>Agaricomycetes</taxon>
        <taxon>Agaricomycetidae</taxon>
        <taxon>Agaricales</taxon>
        <taxon>Tricholomatineae</taxon>
        <taxon>Lyophyllaceae</taxon>
        <taxon>Asterophora</taxon>
    </lineage>
</organism>
<protein>
    <submittedName>
        <fullName evidence="1">Uncharacterized protein</fullName>
    </submittedName>
</protein>
<name>A0A9P7GD73_9AGAR</name>